<comment type="caution">
    <text evidence="1">The sequence shown here is derived from an EMBL/GenBank/DDBJ whole genome shotgun (WGS) entry which is preliminary data.</text>
</comment>
<accession>A0ACC3MPK5</accession>
<name>A0ACC3MPK5_9PEZI</name>
<gene>
    <name evidence="1" type="ORF">LTR37_016105</name>
</gene>
<evidence type="ECO:0000313" key="1">
    <source>
        <dbReference type="EMBL" id="KAK3700102.1"/>
    </source>
</evidence>
<sequence>MAIPRLAQNLFQHRQAKVSLLALNLRMSTKIMHEDHPYAGHRRYSWPAYIQPLKEPEKEREDTQQSYAFANVGVPYKISEKELRILQARNIDNQHPDSRSLPRPLDWREAHQRLNAFLHSSWPQKRRQTRQRLWEAYNLPLFERTPDLYIKAFNDLDEVLFGGVLKNRVRIAWEHIPAYLLASSDLLVFGYVEAPPLPEQNTKRRSIILNSSATFYQRH</sequence>
<evidence type="ECO:0000313" key="2">
    <source>
        <dbReference type="Proteomes" id="UP001281147"/>
    </source>
</evidence>
<reference evidence="1" key="1">
    <citation type="submission" date="2023-07" db="EMBL/GenBank/DDBJ databases">
        <title>Black Yeasts Isolated from many extreme environments.</title>
        <authorList>
            <person name="Coleine C."/>
            <person name="Stajich J.E."/>
            <person name="Selbmann L."/>
        </authorList>
    </citation>
    <scope>NUCLEOTIDE SEQUENCE</scope>
    <source>
        <strain evidence="1">CCFEE 5714</strain>
    </source>
</reference>
<organism evidence="1 2">
    <name type="scientific">Vermiconidia calcicola</name>
    <dbReference type="NCBI Taxonomy" id="1690605"/>
    <lineage>
        <taxon>Eukaryota</taxon>
        <taxon>Fungi</taxon>
        <taxon>Dikarya</taxon>
        <taxon>Ascomycota</taxon>
        <taxon>Pezizomycotina</taxon>
        <taxon>Dothideomycetes</taxon>
        <taxon>Dothideomycetidae</taxon>
        <taxon>Mycosphaerellales</taxon>
        <taxon>Extremaceae</taxon>
        <taxon>Vermiconidia</taxon>
    </lineage>
</organism>
<keyword evidence="2" id="KW-1185">Reference proteome</keyword>
<dbReference type="Proteomes" id="UP001281147">
    <property type="component" value="Unassembled WGS sequence"/>
</dbReference>
<protein>
    <submittedName>
        <fullName evidence="1">Uncharacterized protein</fullName>
    </submittedName>
</protein>
<proteinExistence type="predicted"/>
<dbReference type="EMBL" id="JAUTXU010000189">
    <property type="protein sequence ID" value="KAK3700102.1"/>
    <property type="molecule type" value="Genomic_DNA"/>
</dbReference>